<dbReference type="Gene3D" id="1.10.150.240">
    <property type="entry name" value="Putative phosphatase, domain 2"/>
    <property type="match status" value="1"/>
</dbReference>
<keyword evidence="1 2" id="KW-0378">Hydrolase</keyword>
<gene>
    <name evidence="2" type="ORF">VN24_23935</name>
</gene>
<dbReference type="Pfam" id="PF00702">
    <property type="entry name" value="Hydrolase"/>
    <property type="match status" value="1"/>
</dbReference>
<dbReference type="STRING" id="1126833.VN24_23935"/>
<dbReference type="PANTHER" id="PTHR43316">
    <property type="entry name" value="HYDROLASE, HALOACID DELAHOGENASE-RELATED"/>
    <property type="match status" value="1"/>
</dbReference>
<dbReference type="InterPro" id="IPR036412">
    <property type="entry name" value="HAD-like_sf"/>
</dbReference>
<dbReference type="InterPro" id="IPR023198">
    <property type="entry name" value="PGP-like_dom2"/>
</dbReference>
<dbReference type="SFLD" id="SFLDS00003">
    <property type="entry name" value="Haloacid_Dehalogenase"/>
    <property type="match status" value="1"/>
</dbReference>
<accession>A0A0D5NQ31</accession>
<keyword evidence="3" id="KW-1185">Reference proteome</keyword>
<dbReference type="AlphaFoldDB" id="A0A0D5NQ31"/>
<dbReference type="KEGG" id="pbj:VN24_23935"/>
<evidence type="ECO:0000313" key="2">
    <source>
        <dbReference type="EMBL" id="AJY77043.1"/>
    </source>
</evidence>
<dbReference type="Gene3D" id="3.40.50.1000">
    <property type="entry name" value="HAD superfamily/HAD-like"/>
    <property type="match status" value="1"/>
</dbReference>
<proteinExistence type="predicted"/>
<protein>
    <submittedName>
        <fullName evidence="2">HAD family hydrolase</fullName>
    </submittedName>
</protein>
<dbReference type="SFLD" id="SFLDG01129">
    <property type="entry name" value="C1.5:_HAD__Beta-PGM__Phosphata"/>
    <property type="match status" value="1"/>
</dbReference>
<evidence type="ECO:0000313" key="3">
    <source>
        <dbReference type="Proteomes" id="UP000032633"/>
    </source>
</evidence>
<organism evidence="2 3">
    <name type="scientific">Paenibacillus beijingensis</name>
    <dbReference type="NCBI Taxonomy" id="1126833"/>
    <lineage>
        <taxon>Bacteria</taxon>
        <taxon>Bacillati</taxon>
        <taxon>Bacillota</taxon>
        <taxon>Bacilli</taxon>
        <taxon>Bacillales</taxon>
        <taxon>Paenibacillaceae</taxon>
        <taxon>Paenibacillus</taxon>
    </lineage>
</organism>
<dbReference type="InterPro" id="IPR023214">
    <property type="entry name" value="HAD_sf"/>
</dbReference>
<dbReference type="InterPro" id="IPR051540">
    <property type="entry name" value="S-2-haloacid_dehalogenase"/>
</dbReference>
<sequence length="244" mass="28110">MKQTIVFDLDDTLIHCNKYFNLVIDQFVDAMTTWFKGYPDVTADSVRDKQTEIDIAGVQLHGFKSDHFPQSFLDTYSFFCEMTGRKPSPLETDLLWKMGLSVYEQEAEPYPDMEATLDKLAGEGHHLHLYTGGEPLIQQRKIDHFQLERYFGDRIYIRRHKNSEALEEILQQGGFDRPSTWMIGNSIRTDVVPALTTGIHAIHVQTEKEWLFNVVSIDVEPKGAFLTLNHLRDVPSAINDYIGR</sequence>
<dbReference type="PANTHER" id="PTHR43316:SF8">
    <property type="entry name" value="HAD FAMILY HYDROLASE"/>
    <property type="match status" value="1"/>
</dbReference>
<dbReference type="GO" id="GO:0016787">
    <property type="term" value="F:hydrolase activity"/>
    <property type="evidence" value="ECO:0007669"/>
    <property type="project" value="UniProtKB-KW"/>
</dbReference>
<dbReference type="PATRIC" id="fig|1126833.4.peg.5263"/>
<dbReference type="SUPFAM" id="SSF56784">
    <property type="entry name" value="HAD-like"/>
    <property type="match status" value="1"/>
</dbReference>
<dbReference type="Proteomes" id="UP000032633">
    <property type="component" value="Chromosome"/>
</dbReference>
<name>A0A0D5NQ31_9BACL</name>
<dbReference type="RefSeq" id="WP_045672468.1">
    <property type="nucleotide sequence ID" value="NZ_CP011058.1"/>
</dbReference>
<evidence type="ECO:0000256" key="1">
    <source>
        <dbReference type="ARBA" id="ARBA00022801"/>
    </source>
</evidence>
<dbReference type="EMBL" id="CP011058">
    <property type="protein sequence ID" value="AJY77043.1"/>
    <property type="molecule type" value="Genomic_DNA"/>
</dbReference>
<reference evidence="3" key="2">
    <citation type="submission" date="2015-03" db="EMBL/GenBank/DDBJ databases">
        <title>Genome sequence of Paenibacillus beijingensis strain DSM 24997T.</title>
        <authorList>
            <person name="Kwak Y."/>
            <person name="Shin J.-H."/>
        </authorList>
    </citation>
    <scope>NUCLEOTIDE SEQUENCE [LARGE SCALE GENOMIC DNA]</scope>
    <source>
        <strain evidence="3">DSM 24997</strain>
    </source>
</reference>
<dbReference type="HOGENOM" id="CLU_074041_0_0_9"/>
<reference evidence="2 3" key="1">
    <citation type="journal article" date="2015" name="J. Biotechnol.">
        <title>Complete genome sequence of Paenibacillus beijingensis 7188(T) (=DSM 24997(T)), a novel rhizobacterium from jujube garden soil.</title>
        <authorList>
            <person name="Kwak Y."/>
            <person name="Shin J.H."/>
        </authorList>
    </citation>
    <scope>NUCLEOTIDE SEQUENCE [LARGE SCALE GENOMIC DNA]</scope>
    <source>
        <strain evidence="2 3">DSM 24997</strain>
    </source>
</reference>
<dbReference type="OrthoDB" id="6101375at2"/>